<reference evidence="1" key="1">
    <citation type="submission" date="2018-10" db="EMBL/GenBank/DDBJ databases">
        <authorList>
            <person name="Gruber-Vodicka H."/>
            <person name="Jaeckle O."/>
        </authorList>
    </citation>
    <scope>NUCLEOTIDE SEQUENCE</scope>
</reference>
<gene>
    <name evidence="1" type="ORF">RIEGSTA812A_PEG_630</name>
</gene>
<organism evidence="1">
    <name type="scientific">invertebrate metagenome</name>
    <dbReference type="NCBI Taxonomy" id="1711999"/>
    <lineage>
        <taxon>unclassified sequences</taxon>
        <taxon>metagenomes</taxon>
        <taxon>organismal metagenomes</taxon>
    </lineage>
</organism>
<dbReference type="AlphaFoldDB" id="A0A484H5B3"/>
<proteinExistence type="predicted"/>
<sequence length="133" mass="14367">MPPLLPWNHRSQNLYARTSAFIQSALADPAMAVRAKQVSAGLIAYFVHVLDFESWCVFRVALGPEGLRNVSEKVLQWRNVALSEEEDLAAWGYEIIAINLAATAAATAPDAAAAARLTDSILQRALAEASESS</sequence>
<name>A0A484H5B3_9ZZZZ</name>
<dbReference type="EMBL" id="LR026963">
    <property type="protein sequence ID" value="VBB69157.1"/>
    <property type="molecule type" value="Genomic_DNA"/>
</dbReference>
<protein>
    <submittedName>
        <fullName evidence="1">Uncharacterized protein</fullName>
    </submittedName>
</protein>
<evidence type="ECO:0000313" key="1">
    <source>
        <dbReference type="EMBL" id="VBB69157.1"/>
    </source>
</evidence>
<accession>A0A484H5B3</accession>